<gene>
    <name evidence="1" type="ORF">NCTC12219_01653</name>
</gene>
<reference evidence="1 2" key="1">
    <citation type="submission" date="2018-06" db="EMBL/GenBank/DDBJ databases">
        <authorList>
            <consortium name="Pathogen Informatics"/>
            <person name="Doyle S."/>
        </authorList>
    </citation>
    <scope>NUCLEOTIDE SEQUENCE [LARGE SCALE GENOMIC DNA]</scope>
    <source>
        <strain evidence="1 2">NCTC12219</strain>
    </source>
</reference>
<name>A0A377JV78_9HELI</name>
<proteinExistence type="predicted"/>
<dbReference type="RefSeq" id="WP_258864803.1">
    <property type="nucleotide sequence ID" value="NZ_UGHX01000001.1"/>
</dbReference>
<accession>A0A377JV78</accession>
<dbReference type="Proteomes" id="UP000255103">
    <property type="component" value="Unassembled WGS sequence"/>
</dbReference>
<protein>
    <submittedName>
        <fullName evidence="1">Uncharacterized protein</fullName>
    </submittedName>
</protein>
<organism evidence="1 2">
    <name type="scientific">Helicobacter cinaedi</name>
    <dbReference type="NCBI Taxonomy" id="213"/>
    <lineage>
        <taxon>Bacteria</taxon>
        <taxon>Pseudomonadati</taxon>
        <taxon>Campylobacterota</taxon>
        <taxon>Epsilonproteobacteria</taxon>
        <taxon>Campylobacterales</taxon>
        <taxon>Helicobacteraceae</taxon>
        <taxon>Helicobacter</taxon>
    </lineage>
</organism>
<dbReference type="Gene3D" id="3.30.40.220">
    <property type="match status" value="1"/>
</dbReference>
<evidence type="ECO:0000313" key="1">
    <source>
        <dbReference type="EMBL" id="STP11754.1"/>
    </source>
</evidence>
<dbReference type="AlphaFoldDB" id="A0A377JV78"/>
<evidence type="ECO:0000313" key="2">
    <source>
        <dbReference type="Proteomes" id="UP000255103"/>
    </source>
</evidence>
<dbReference type="EMBL" id="UGHX01000001">
    <property type="protein sequence ID" value="STP11754.1"/>
    <property type="molecule type" value="Genomic_DNA"/>
</dbReference>
<sequence length="175" mass="20278">MDMQELVKQYVKIVSDTHFESGVNIIKERLNISEDEATTFSKSYELAEIKAIRDRFNNKKNDAKESFKFKDFEEFYYWFKAQNDKCYYCGSTQDMLNGVFDSKKIESKKPSFTATLQIDKKDPDKGYKADNCVLACVLCNNAKSDMINDENFKNYFGEAIGKFVADLYKGVITNK</sequence>